<evidence type="ECO:0000256" key="6">
    <source>
        <dbReference type="ARBA" id="ARBA00022840"/>
    </source>
</evidence>
<dbReference type="CDD" id="cd18603">
    <property type="entry name" value="ABC_6TM_MRP1_2_3_6_D2_like"/>
    <property type="match status" value="1"/>
</dbReference>
<dbReference type="InterPro" id="IPR011527">
    <property type="entry name" value="ABC1_TM_dom"/>
</dbReference>
<reference evidence="12 13" key="1">
    <citation type="submission" date="2017-03" db="EMBL/GenBank/DDBJ databases">
        <title>Genome Survey of Euroglyphus maynei.</title>
        <authorList>
            <person name="Arlian L.G."/>
            <person name="Morgan M.S."/>
            <person name="Rider S.D."/>
        </authorList>
    </citation>
    <scope>NUCLEOTIDE SEQUENCE [LARGE SCALE GENOMIC DNA]</scope>
    <source>
        <strain evidence="12">Arlian Lab</strain>
        <tissue evidence="12">Whole body</tissue>
    </source>
</reference>
<evidence type="ECO:0000259" key="11">
    <source>
        <dbReference type="PROSITE" id="PS50929"/>
    </source>
</evidence>
<name>A0A1Y3BJV2_EURMA</name>
<feature type="transmembrane region" description="Helical" evidence="10">
    <location>
        <begin position="306"/>
        <end position="333"/>
    </location>
</feature>
<dbReference type="Pfam" id="PF00664">
    <property type="entry name" value="ABC_membrane"/>
    <property type="match status" value="1"/>
</dbReference>
<dbReference type="InterPro" id="IPR036640">
    <property type="entry name" value="ABC1_TM_sf"/>
</dbReference>
<dbReference type="Gene3D" id="3.40.50.300">
    <property type="entry name" value="P-loop containing nucleotide triphosphate hydrolases"/>
    <property type="match status" value="1"/>
</dbReference>
<dbReference type="SUPFAM" id="SSF90123">
    <property type="entry name" value="ABC transporter transmembrane region"/>
    <property type="match status" value="1"/>
</dbReference>
<comment type="caution">
    <text evidence="12">The sequence shown here is derived from an EMBL/GenBank/DDBJ whole genome shotgun (WGS) entry which is preliminary data.</text>
</comment>
<evidence type="ECO:0000256" key="10">
    <source>
        <dbReference type="SAM" id="Phobius"/>
    </source>
</evidence>
<dbReference type="AlphaFoldDB" id="A0A1Y3BJV2"/>
<dbReference type="PROSITE" id="PS50929">
    <property type="entry name" value="ABC_TM1F"/>
    <property type="match status" value="1"/>
</dbReference>
<evidence type="ECO:0000256" key="8">
    <source>
        <dbReference type="ARBA" id="ARBA00023136"/>
    </source>
</evidence>
<keyword evidence="6" id="KW-0067">ATP-binding</keyword>
<protein>
    <recommendedName>
        <fullName evidence="11">ABC transmembrane type-1 domain-containing protein</fullName>
    </recommendedName>
</protein>
<dbReference type="Proteomes" id="UP000194236">
    <property type="component" value="Unassembled WGS sequence"/>
</dbReference>
<evidence type="ECO:0000256" key="2">
    <source>
        <dbReference type="ARBA" id="ARBA00022448"/>
    </source>
</evidence>
<dbReference type="PANTHER" id="PTHR24223">
    <property type="entry name" value="ATP-BINDING CASSETTE SUB-FAMILY C"/>
    <property type="match status" value="1"/>
</dbReference>
<feature type="transmembrane region" description="Helical" evidence="10">
    <location>
        <begin position="220"/>
        <end position="246"/>
    </location>
</feature>
<dbReference type="Gene3D" id="1.20.1560.10">
    <property type="entry name" value="ABC transporter type 1, transmembrane domain"/>
    <property type="match status" value="2"/>
</dbReference>
<feature type="non-terminal residue" evidence="12">
    <location>
        <position position="406"/>
    </location>
</feature>
<evidence type="ECO:0000256" key="1">
    <source>
        <dbReference type="ARBA" id="ARBA00004127"/>
    </source>
</evidence>
<feature type="domain" description="ABC transmembrane type-1" evidence="11">
    <location>
        <begin position="177"/>
        <end position="406"/>
    </location>
</feature>
<dbReference type="EMBL" id="MUJZ01018389">
    <property type="protein sequence ID" value="OTF80397.1"/>
    <property type="molecule type" value="Genomic_DNA"/>
</dbReference>
<keyword evidence="7 10" id="KW-1133">Transmembrane helix</keyword>
<evidence type="ECO:0000256" key="5">
    <source>
        <dbReference type="ARBA" id="ARBA00022741"/>
    </source>
</evidence>
<organism evidence="12 13">
    <name type="scientific">Euroglyphus maynei</name>
    <name type="common">Mayne's house dust mite</name>
    <dbReference type="NCBI Taxonomy" id="6958"/>
    <lineage>
        <taxon>Eukaryota</taxon>
        <taxon>Metazoa</taxon>
        <taxon>Ecdysozoa</taxon>
        <taxon>Arthropoda</taxon>
        <taxon>Chelicerata</taxon>
        <taxon>Arachnida</taxon>
        <taxon>Acari</taxon>
        <taxon>Acariformes</taxon>
        <taxon>Sarcoptiformes</taxon>
        <taxon>Astigmata</taxon>
        <taxon>Psoroptidia</taxon>
        <taxon>Analgoidea</taxon>
        <taxon>Pyroglyphidae</taxon>
        <taxon>Pyroglyphinae</taxon>
        <taxon>Euroglyphus</taxon>
    </lineage>
</organism>
<feature type="region of interest" description="Disordered" evidence="9">
    <location>
        <begin position="77"/>
        <end position="122"/>
    </location>
</feature>
<dbReference type="GO" id="GO:0140359">
    <property type="term" value="F:ABC-type transporter activity"/>
    <property type="evidence" value="ECO:0007669"/>
    <property type="project" value="InterPro"/>
</dbReference>
<dbReference type="InterPro" id="IPR050173">
    <property type="entry name" value="ABC_transporter_C-like"/>
</dbReference>
<evidence type="ECO:0000313" key="12">
    <source>
        <dbReference type="EMBL" id="OTF80397.1"/>
    </source>
</evidence>
<dbReference type="GO" id="GO:0016020">
    <property type="term" value="C:membrane"/>
    <property type="evidence" value="ECO:0007669"/>
    <property type="project" value="InterPro"/>
</dbReference>
<evidence type="ECO:0000313" key="13">
    <source>
        <dbReference type="Proteomes" id="UP000194236"/>
    </source>
</evidence>
<keyword evidence="4" id="KW-0677">Repeat</keyword>
<gene>
    <name evidence="12" type="ORF">BLA29_005101</name>
</gene>
<evidence type="ECO:0000256" key="9">
    <source>
        <dbReference type="SAM" id="MobiDB-lite"/>
    </source>
</evidence>
<evidence type="ECO:0000256" key="4">
    <source>
        <dbReference type="ARBA" id="ARBA00022737"/>
    </source>
</evidence>
<proteinExistence type="predicted"/>
<keyword evidence="8 10" id="KW-0472">Membrane</keyword>
<dbReference type="FunFam" id="1.20.1560.10:FF:000013">
    <property type="entry name" value="ABC transporter C family member 2"/>
    <property type="match status" value="1"/>
</dbReference>
<keyword evidence="2" id="KW-0813">Transport</keyword>
<dbReference type="OrthoDB" id="6508552at2759"/>
<evidence type="ECO:0000256" key="3">
    <source>
        <dbReference type="ARBA" id="ARBA00022692"/>
    </source>
</evidence>
<comment type="subcellular location">
    <subcellularLocation>
        <location evidence="1">Endomembrane system</location>
        <topology evidence="1">Multi-pass membrane protein</topology>
    </subcellularLocation>
</comment>
<keyword evidence="13" id="KW-1185">Reference proteome</keyword>
<dbReference type="GO" id="GO:0005524">
    <property type="term" value="F:ATP binding"/>
    <property type="evidence" value="ECO:0007669"/>
    <property type="project" value="UniProtKB-KW"/>
</dbReference>
<sequence>MILPEVDEIIVMKDGKISERGTMNELMNSQGAFAEFINEFMDENFGGNEIERTLSGNESEMVKSFAEKVRPILERSKSRTDSTFGRSTSIVSRKTQQKLDKKLSTSSSSNESEQLSIRGHRGSTSIHLSKEIHSMRKNQTEQKDKSKLIQEEVAQTGSVKFTVYGQYFRKIGLGVTIFIFIAAIAGNGFQMATYLWLTEWSNDALDPIRMVDESLRNFRLIIYATLGSFEIIFTISSSLILSLACIRAAKLLHNDMLQRIMFAPMSFFDTTPTGRILNRFTKDIDVADNSLAFNIRMTLMQFLRTIVSFAMISLEAPIILTALVPILFLYYIVQRLYIASSRQLKRIESITRSPIYHHFAETVNGISSIRAYNVQEKFITECDRRLDTNSSSYYCSRVAARWLSIR</sequence>
<dbReference type="InterPro" id="IPR027417">
    <property type="entry name" value="P-loop_NTPase"/>
</dbReference>
<feature type="compositionally biased region" description="Polar residues" evidence="9">
    <location>
        <begin position="81"/>
        <end position="94"/>
    </location>
</feature>
<feature type="compositionally biased region" description="Low complexity" evidence="9">
    <location>
        <begin position="104"/>
        <end position="116"/>
    </location>
</feature>
<dbReference type="PANTHER" id="PTHR24223:SF443">
    <property type="entry name" value="MULTIDRUG-RESISTANCE LIKE PROTEIN 1, ISOFORM I"/>
    <property type="match status" value="1"/>
</dbReference>
<keyword evidence="3 10" id="KW-0812">Transmembrane</keyword>
<evidence type="ECO:0000256" key="7">
    <source>
        <dbReference type="ARBA" id="ARBA00022989"/>
    </source>
</evidence>
<feature type="transmembrane region" description="Helical" evidence="10">
    <location>
        <begin position="171"/>
        <end position="197"/>
    </location>
</feature>
<keyword evidence="5" id="KW-0547">Nucleotide-binding</keyword>
<dbReference type="GO" id="GO:0012505">
    <property type="term" value="C:endomembrane system"/>
    <property type="evidence" value="ECO:0007669"/>
    <property type="project" value="UniProtKB-SubCell"/>
</dbReference>
<accession>A0A1Y3BJV2</accession>